<sequence>MSHRDDRDGDRFYSTFSTITSDQAESSGGSINSSGDAYYHDGRPKDDAIADSAKFNVHRCGELTDYAKSCGGGGGCLDPIMPSEELLQLFNADVDGKSQPPAASPPMLPSSDACTNDSSYCQGDGSGCNVTTQPAAYPHRSFLGSSRYYSAMLFGDIQSHKASTAASSADPSSPEPELTSQPPLSPRSEFKSPLAISSSHNSSGGCYFVPRPKRRGSMLTARTSSYTATEHPTRLLQSPPPYEVSQSYYTYDNHHNHPQQLPVLPPISDYGTYSTVTQAGDDHSDDTAAIIQLPHPSQSNESSLSLYQSSSQRQRPSSIYSTATEYYLPESFPGYTVVRVRTSESRPLLPRGSRRRHRRRYSRQT</sequence>
<reference evidence="1" key="1">
    <citation type="submission" date="2022-06" db="EMBL/GenBank/DDBJ databases">
        <title>Phylogenomic reconstructions and comparative analyses of Kickxellomycotina fungi.</title>
        <authorList>
            <person name="Reynolds N.K."/>
            <person name="Stajich J.E."/>
            <person name="Barry K."/>
            <person name="Grigoriev I.V."/>
            <person name="Crous P."/>
            <person name="Smith M.E."/>
        </authorList>
    </citation>
    <scope>NUCLEOTIDE SEQUENCE</scope>
    <source>
        <strain evidence="1">RSA 2271</strain>
    </source>
</reference>
<evidence type="ECO:0000313" key="1">
    <source>
        <dbReference type="EMBL" id="KAJ1678613.1"/>
    </source>
</evidence>
<comment type="caution">
    <text evidence="1">The sequence shown here is derived from an EMBL/GenBank/DDBJ whole genome shotgun (WGS) entry which is preliminary data.</text>
</comment>
<protein>
    <submittedName>
        <fullName evidence="1">Uncharacterized protein</fullName>
    </submittedName>
</protein>
<dbReference type="EMBL" id="JAMZIH010001004">
    <property type="protein sequence ID" value="KAJ1678613.1"/>
    <property type="molecule type" value="Genomic_DNA"/>
</dbReference>
<keyword evidence="2" id="KW-1185">Reference proteome</keyword>
<gene>
    <name evidence="1" type="ORF">EV182_003700</name>
</gene>
<dbReference type="Proteomes" id="UP001145114">
    <property type="component" value="Unassembled WGS sequence"/>
</dbReference>
<name>A0ACC1HPZ7_9FUNG</name>
<proteinExistence type="predicted"/>
<organism evidence="1 2">
    <name type="scientific">Spiromyces aspiralis</name>
    <dbReference type="NCBI Taxonomy" id="68401"/>
    <lineage>
        <taxon>Eukaryota</taxon>
        <taxon>Fungi</taxon>
        <taxon>Fungi incertae sedis</taxon>
        <taxon>Zoopagomycota</taxon>
        <taxon>Kickxellomycotina</taxon>
        <taxon>Kickxellomycetes</taxon>
        <taxon>Kickxellales</taxon>
        <taxon>Kickxellaceae</taxon>
        <taxon>Spiromyces</taxon>
    </lineage>
</organism>
<evidence type="ECO:0000313" key="2">
    <source>
        <dbReference type="Proteomes" id="UP001145114"/>
    </source>
</evidence>
<feature type="non-terminal residue" evidence="1">
    <location>
        <position position="365"/>
    </location>
</feature>
<accession>A0ACC1HPZ7</accession>